<comment type="catalytic activity">
    <reaction evidence="1">
        <text>ATP + protein L-histidine = ADP + protein N-phospho-L-histidine.</text>
        <dbReference type="EC" id="2.7.13.3"/>
    </reaction>
</comment>
<dbReference type="PANTHER" id="PTHR45453">
    <property type="entry name" value="PHOSPHATE REGULON SENSOR PROTEIN PHOR"/>
    <property type="match status" value="1"/>
</dbReference>
<feature type="transmembrane region" description="Helical" evidence="12">
    <location>
        <begin position="159"/>
        <end position="181"/>
    </location>
</feature>
<dbReference type="FunFam" id="1.10.287.130:FF:000001">
    <property type="entry name" value="Two-component sensor histidine kinase"/>
    <property type="match status" value="1"/>
</dbReference>
<dbReference type="InterPro" id="IPR004358">
    <property type="entry name" value="Sig_transdc_His_kin-like_C"/>
</dbReference>
<keyword evidence="7" id="KW-0547">Nucleotide-binding</keyword>
<dbReference type="CDD" id="cd00082">
    <property type="entry name" value="HisKA"/>
    <property type="match status" value="1"/>
</dbReference>
<dbReference type="Pfam" id="PF02518">
    <property type="entry name" value="HATPase_c"/>
    <property type="match status" value="1"/>
</dbReference>
<dbReference type="InterPro" id="IPR036097">
    <property type="entry name" value="HisK_dim/P_sf"/>
</dbReference>
<dbReference type="GO" id="GO:0000155">
    <property type="term" value="F:phosphorelay sensor kinase activity"/>
    <property type="evidence" value="ECO:0007669"/>
    <property type="project" value="InterPro"/>
</dbReference>
<keyword evidence="12" id="KW-1133">Transmembrane helix</keyword>
<comment type="caution">
    <text evidence="15">The sequence shown here is derived from an EMBL/GenBank/DDBJ whole genome shotgun (WGS) entry which is preliminary data.</text>
</comment>
<dbReference type="PANTHER" id="PTHR45453:SF1">
    <property type="entry name" value="PHOSPHATE REGULON SENSOR PROTEIN PHOR"/>
    <property type="match status" value="1"/>
</dbReference>
<dbReference type="InterPro" id="IPR036890">
    <property type="entry name" value="HATPase_C_sf"/>
</dbReference>
<dbReference type="CDD" id="cd00075">
    <property type="entry name" value="HATPase"/>
    <property type="match status" value="1"/>
</dbReference>
<dbReference type="EC" id="2.7.13.3" evidence="3"/>
<keyword evidence="5" id="KW-0597">Phosphoprotein</keyword>
<dbReference type="PROSITE" id="PS50885">
    <property type="entry name" value="HAMP"/>
    <property type="match status" value="1"/>
</dbReference>
<evidence type="ECO:0000313" key="15">
    <source>
        <dbReference type="EMBL" id="MBB5180103.1"/>
    </source>
</evidence>
<evidence type="ECO:0000256" key="8">
    <source>
        <dbReference type="ARBA" id="ARBA00022777"/>
    </source>
</evidence>
<keyword evidence="4" id="KW-1003">Cell membrane</keyword>
<dbReference type="Gene3D" id="3.30.565.10">
    <property type="entry name" value="Histidine kinase-like ATPase, C-terminal domain"/>
    <property type="match status" value="1"/>
</dbReference>
<evidence type="ECO:0000256" key="11">
    <source>
        <dbReference type="ARBA" id="ARBA00023136"/>
    </source>
</evidence>
<feature type="domain" description="HAMP" evidence="14">
    <location>
        <begin position="187"/>
        <end position="239"/>
    </location>
</feature>
<dbReference type="InterPro" id="IPR003660">
    <property type="entry name" value="HAMP_dom"/>
</dbReference>
<keyword evidence="10" id="KW-0902">Two-component regulatory system</keyword>
<dbReference type="RefSeq" id="WP_135501843.1">
    <property type="nucleotide sequence ID" value="NZ_JACHHE010000003.1"/>
</dbReference>
<dbReference type="Pfam" id="PF00672">
    <property type="entry name" value="HAMP"/>
    <property type="match status" value="1"/>
</dbReference>
<dbReference type="PROSITE" id="PS50109">
    <property type="entry name" value="HIS_KIN"/>
    <property type="match status" value="1"/>
</dbReference>
<evidence type="ECO:0000256" key="10">
    <source>
        <dbReference type="ARBA" id="ARBA00023012"/>
    </source>
</evidence>
<evidence type="ECO:0000256" key="7">
    <source>
        <dbReference type="ARBA" id="ARBA00022741"/>
    </source>
</evidence>
<dbReference type="AlphaFoldDB" id="A0A7W8CR86"/>
<evidence type="ECO:0000256" key="4">
    <source>
        <dbReference type="ARBA" id="ARBA00022475"/>
    </source>
</evidence>
<dbReference type="InterPro" id="IPR005467">
    <property type="entry name" value="His_kinase_dom"/>
</dbReference>
<dbReference type="SMART" id="SM00388">
    <property type="entry name" value="HisKA"/>
    <property type="match status" value="1"/>
</dbReference>
<dbReference type="Gene3D" id="6.10.340.10">
    <property type="match status" value="1"/>
</dbReference>
<evidence type="ECO:0000256" key="3">
    <source>
        <dbReference type="ARBA" id="ARBA00012438"/>
    </source>
</evidence>
<dbReference type="InterPro" id="IPR050351">
    <property type="entry name" value="BphY/WalK/GraS-like"/>
</dbReference>
<dbReference type="InterPro" id="IPR003661">
    <property type="entry name" value="HisK_dim/P_dom"/>
</dbReference>
<dbReference type="EMBL" id="JACHHE010000003">
    <property type="protein sequence ID" value="MBB5180103.1"/>
    <property type="molecule type" value="Genomic_DNA"/>
</dbReference>
<evidence type="ECO:0000259" key="13">
    <source>
        <dbReference type="PROSITE" id="PS50109"/>
    </source>
</evidence>
<dbReference type="Proteomes" id="UP000525923">
    <property type="component" value="Unassembled WGS sequence"/>
</dbReference>
<dbReference type="Gene3D" id="1.10.287.130">
    <property type="match status" value="1"/>
</dbReference>
<dbReference type="FunFam" id="3.30.565.10:FF:000006">
    <property type="entry name" value="Sensor histidine kinase WalK"/>
    <property type="match status" value="1"/>
</dbReference>
<name>A0A7W8CR86_9BACL</name>
<organism evidence="15 16">
    <name type="scientific">Planococcus koreensis</name>
    <dbReference type="NCBI Taxonomy" id="112331"/>
    <lineage>
        <taxon>Bacteria</taxon>
        <taxon>Bacillati</taxon>
        <taxon>Bacillota</taxon>
        <taxon>Bacilli</taxon>
        <taxon>Bacillales</taxon>
        <taxon>Caryophanaceae</taxon>
        <taxon>Planococcus</taxon>
    </lineage>
</organism>
<dbReference type="SUPFAM" id="SSF158472">
    <property type="entry name" value="HAMP domain-like"/>
    <property type="match status" value="1"/>
</dbReference>
<evidence type="ECO:0000256" key="12">
    <source>
        <dbReference type="SAM" id="Phobius"/>
    </source>
</evidence>
<dbReference type="SUPFAM" id="SSF47384">
    <property type="entry name" value="Homodimeric domain of signal transducing histidine kinase"/>
    <property type="match status" value="1"/>
</dbReference>
<keyword evidence="6" id="KW-0808">Transferase</keyword>
<keyword evidence="8 15" id="KW-0418">Kinase</keyword>
<evidence type="ECO:0000259" key="14">
    <source>
        <dbReference type="PROSITE" id="PS50885"/>
    </source>
</evidence>
<dbReference type="CDD" id="cd06225">
    <property type="entry name" value="HAMP"/>
    <property type="match status" value="1"/>
</dbReference>
<keyword evidence="9" id="KW-0067">ATP-binding</keyword>
<comment type="subcellular location">
    <subcellularLocation>
        <location evidence="2">Cell membrane</location>
        <topology evidence="2">Multi-pass membrane protein</topology>
    </subcellularLocation>
</comment>
<dbReference type="GO" id="GO:0005524">
    <property type="term" value="F:ATP binding"/>
    <property type="evidence" value="ECO:0007669"/>
    <property type="project" value="UniProtKB-KW"/>
</dbReference>
<sequence>MKPYRSVATKLWLLFAGISVAGVVLLMFVAYSVYDAVYVDAEREQLHELAEALRGAYLAGDEEKLEGIIGFLEDSGLDALAIDDPMVLGAALPLQAPEGDVIINFEEREQLAQGEAVVIERRNAYVDADLIGVALPVIESGNLRAIVFAYRPVSELSQAFMNVLPILAVSGLLALAALYAIRRRIQKEFIGPVVKLRNASDAMAKGRFEGAVKPGVHNEVGDLGQSFSAMAASIREEDEKKREFLQNLSHELRTPLSYMKGYSELLQQPDADYRNIAAILYRESERMERMVSQILDLSKLEGGNEEMAYELLALSEIALSAIDNTAVKWRGKHQRLEADLDEELLVYGDEDRLLQVLVNLLDNAIAYTPQGGSIAVSLRKEGEEAVLEVNDNGPGIPEQHLPHVAERFYRVEKGRTRAGGGAGIGLSIVKGIAEMHGGCLEVESSESGGTCVQVRLPMAVIS</sequence>
<dbReference type="InterPro" id="IPR003594">
    <property type="entry name" value="HATPase_dom"/>
</dbReference>
<dbReference type="OrthoDB" id="3436at2"/>
<dbReference type="GO" id="GO:0005886">
    <property type="term" value="C:plasma membrane"/>
    <property type="evidence" value="ECO:0007669"/>
    <property type="project" value="UniProtKB-SubCell"/>
</dbReference>
<evidence type="ECO:0000256" key="5">
    <source>
        <dbReference type="ARBA" id="ARBA00022553"/>
    </source>
</evidence>
<protein>
    <recommendedName>
        <fullName evidence="3">histidine kinase</fullName>
        <ecNumber evidence="3">2.7.13.3</ecNumber>
    </recommendedName>
</protein>
<evidence type="ECO:0000256" key="9">
    <source>
        <dbReference type="ARBA" id="ARBA00022840"/>
    </source>
</evidence>
<evidence type="ECO:0000256" key="6">
    <source>
        <dbReference type="ARBA" id="ARBA00022679"/>
    </source>
</evidence>
<keyword evidence="12" id="KW-0812">Transmembrane</keyword>
<evidence type="ECO:0000313" key="16">
    <source>
        <dbReference type="Proteomes" id="UP000525923"/>
    </source>
</evidence>
<dbReference type="PRINTS" id="PR00344">
    <property type="entry name" value="BCTRLSENSOR"/>
</dbReference>
<evidence type="ECO:0000256" key="1">
    <source>
        <dbReference type="ARBA" id="ARBA00000085"/>
    </source>
</evidence>
<evidence type="ECO:0000256" key="2">
    <source>
        <dbReference type="ARBA" id="ARBA00004651"/>
    </source>
</evidence>
<accession>A0A7W8CR86</accession>
<feature type="transmembrane region" description="Helical" evidence="12">
    <location>
        <begin position="12"/>
        <end position="34"/>
    </location>
</feature>
<reference evidence="15 16" key="1">
    <citation type="submission" date="2020-08" db="EMBL/GenBank/DDBJ databases">
        <title>Genomic Encyclopedia of Type Strains, Phase IV (KMG-IV): sequencing the most valuable type-strain genomes for metagenomic binning, comparative biology and taxonomic classification.</title>
        <authorList>
            <person name="Goeker M."/>
        </authorList>
    </citation>
    <scope>NUCLEOTIDE SEQUENCE [LARGE SCALE GENOMIC DNA]</scope>
    <source>
        <strain evidence="15 16">DSM 15895</strain>
    </source>
</reference>
<dbReference type="SUPFAM" id="SSF55874">
    <property type="entry name" value="ATPase domain of HSP90 chaperone/DNA topoisomerase II/histidine kinase"/>
    <property type="match status" value="1"/>
</dbReference>
<dbReference type="GO" id="GO:0016036">
    <property type="term" value="P:cellular response to phosphate starvation"/>
    <property type="evidence" value="ECO:0007669"/>
    <property type="project" value="TreeGrafter"/>
</dbReference>
<dbReference type="SMART" id="SM00387">
    <property type="entry name" value="HATPase_c"/>
    <property type="match status" value="1"/>
</dbReference>
<feature type="domain" description="Histidine kinase" evidence="13">
    <location>
        <begin position="247"/>
        <end position="460"/>
    </location>
</feature>
<gene>
    <name evidence="15" type="ORF">HNQ44_001527</name>
</gene>
<dbReference type="GO" id="GO:0004721">
    <property type="term" value="F:phosphoprotein phosphatase activity"/>
    <property type="evidence" value="ECO:0007669"/>
    <property type="project" value="TreeGrafter"/>
</dbReference>
<dbReference type="SMART" id="SM00304">
    <property type="entry name" value="HAMP"/>
    <property type="match status" value="1"/>
</dbReference>
<proteinExistence type="predicted"/>
<keyword evidence="16" id="KW-1185">Reference proteome</keyword>
<keyword evidence="11 12" id="KW-0472">Membrane</keyword>
<dbReference type="Pfam" id="PF00512">
    <property type="entry name" value="HisKA"/>
    <property type="match status" value="1"/>
</dbReference>